<organism evidence="4 5">
    <name type="scientific">Ranatra chinensis</name>
    <dbReference type="NCBI Taxonomy" id="642074"/>
    <lineage>
        <taxon>Eukaryota</taxon>
        <taxon>Metazoa</taxon>
        <taxon>Ecdysozoa</taxon>
        <taxon>Arthropoda</taxon>
        <taxon>Hexapoda</taxon>
        <taxon>Insecta</taxon>
        <taxon>Pterygota</taxon>
        <taxon>Neoptera</taxon>
        <taxon>Paraneoptera</taxon>
        <taxon>Hemiptera</taxon>
        <taxon>Heteroptera</taxon>
        <taxon>Panheteroptera</taxon>
        <taxon>Nepomorpha</taxon>
        <taxon>Nepidae</taxon>
        <taxon>Ranatrinae</taxon>
        <taxon>Ranatra</taxon>
    </lineage>
</organism>
<name>A0ABD0YTT8_9HEMI</name>
<reference evidence="4 5" key="1">
    <citation type="submission" date="2024-07" db="EMBL/GenBank/DDBJ databases">
        <title>Chromosome-level genome assembly of the water stick insect Ranatra chinensis (Heteroptera: Nepidae).</title>
        <authorList>
            <person name="Liu X."/>
        </authorList>
    </citation>
    <scope>NUCLEOTIDE SEQUENCE [LARGE SCALE GENOMIC DNA]</scope>
    <source>
        <strain evidence="4">Cailab_2021Rc</strain>
        <tissue evidence="4">Muscle</tissue>
    </source>
</reference>
<dbReference type="PANTHER" id="PTHR19307:SF14">
    <property type="entry name" value="TUMOR PROTEIN D52"/>
    <property type="match status" value="1"/>
</dbReference>
<evidence type="ECO:0000256" key="1">
    <source>
        <dbReference type="ARBA" id="ARBA00005702"/>
    </source>
</evidence>
<keyword evidence="2 3" id="KW-0175">Coiled coil</keyword>
<keyword evidence="5" id="KW-1185">Reference proteome</keyword>
<evidence type="ECO:0000313" key="4">
    <source>
        <dbReference type="EMBL" id="KAL1123203.1"/>
    </source>
</evidence>
<gene>
    <name evidence="4" type="ORF">AAG570_002290</name>
</gene>
<sequence>MDNDDCTFILVDDDCSDTASEDLLTDSGYSVETEFFEEEQPSPPSKKEQRWRKWRLLRRGEPSASTGKGKRFVRAVRVRFEDLSKPYLAKITSQKNYTKFLQLVRGEGPPTDLSPDSGINDLSGMSPEDQEKQKEQWAEELAELEAEMKTLRDVLATKMKKAQELKRKLGFSVWKEFQDDMTHGIKSVKESNVYHTVEEKVGNLSRAVISAPIYQKTESVIKATTEKTSSLLGGIGSGISSKLGQLKNSESFRSFEEKVGTAYENVKVRGDLCLLHSPILTNIETKSI</sequence>
<dbReference type="InterPro" id="IPR007327">
    <property type="entry name" value="TPD52"/>
</dbReference>
<dbReference type="Proteomes" id="UP001558652">
    <property type="component" value="Unassembled WGS sequence"/>
</dbReference>
<evidence type="ECO:0000256" key="2">
    <source>
        <dbReference type="ARBA" id="ARBA00023054"/>
    </source>
</evidence>
<feature type="coiled-coil region" evidence="3">
    <location>
        <begin position="127"/>
        <end position="168"/>
    </location>
</feature>
<proteinExistence type="inferred from homology"/>
<dbReference type="PANTHER" id="PTHR19307">
    <property type="entry name" value="TUMOR PROTEIN D52"/>
    <property type="match status" value="1"/>
</dbReference>
<dbReference type="EMBL" id="JBFDAA010000012">
    <property type="protein sequence ID" value="KAL1123203.1"/>
    <property type="molecule type" value="Genomic_DNA"/>
</dbReference>
<comment type="caution">
    <text evidence="4">The sequence shown here is derived from an EMBL/GenBank/DDBJ whole genome shotgun (WGS) entry which is preliminary data.</text>
</comment>
<dbReference type="Pfam" id="PF04201">
    <property type="entry name" value="TPD52"/>
    <property type="match status" value="2"/>
</dbReference>
<evidence type="ECO:0008006" key="6">
    <source>
        <dbReference type="Google" id="ProtNLM"/>
    </source>
</evidence>
<accession>A0ABD0YTT8</accession>
<evidence type="ECO:0000256" key="3">
    <source>
        <dbReference type="SAM" id="Coils"/>
    </source>
</evidence>
<comment type="similarity">
    <text evidence="1">Belongs to the TPD52 family.</text>
</comment>
<evidence type="ECO:0000313" key="5">
    <source>
        <dbReference type="Proteomes" id="UP001558652"/>
    </source>
</evidence>
<protein>
    <recommendedName>
        <fullName evidence="6">Tumor protein D54</fullName>
    </recommendedName>
</protein>
<dbReference type="AlphaFoldDB" id="A0ABD0YTT8"/>